<dbReference type="PANTHER" id="PTHR30468:SF10">
    <property type="entry name" value="TAUD_TFDA-LIKE DOMAIN-CONTAINING PROTEIN"/>
    <property type="match status" value="1"/>
</dbReference>
<keyword evidence="2" id="KW-0479">Metal-binding</keyword>
<reference evidence="8 9" key="1">
    <citation type="submission" date="2024-01" db="EMBL/GenBank/DDBJ databases">
        <title>A draft genome for the cacao thread blight pathogen Marasmiellus scandens.</title>
        <authorList>
            <person name="Baruah I.K."/>
            <person name="Leung J."/>
            <person name="Bukari Y."/>
            <person name="Amoako-Attah I."/>
            <person name="Meinhardt L.W."/>
            <person name="Bailey B.A."/>
            <person name="Cohen S.P."/>
        </authorList>
    </citation>
    <scope>NUCLEOTIDE SEQUENCE [LARGE SCALE GENOMIC DNA]</scope>
    <source>
        <strain evidence="8 9">GH-19</strain>
    </source>
</reference>
<evidence type="ECO:0000313" key="8">
    <source>
        <dbReference type="EMBL" id="KAK7438612.1"/>
    </source>
</evidence>
<dbReference type="Pfam" id="PF02668">
    <property type="entry name" value="TauD"/>
    <property type="match status" value="1"/>
</dbReference>
<gene>
    <name evidence="8" type="ORF">VKT23_017946</name>
</gene>
<proteinExistence type="inferred from homology"/>
<evidence type="ECO:0000256" key="1">
    <source>
        <dbReference type="ARBA" id="ARBA00005896"/>
    </source>
</evidence>
<evidence type="ECO:0000256" key="2">
    <source>
        <dbReference type="ARBA" id="ARBA00022723"/>
    </source>
</evidence>
<evidence type="ECO:0000256" key="6">
    <source>
        <dbReference type="SAM" id="MobiDB-lite"/>
    </source>
</evidence>
<comment type="caution">
    <text evidence="8">The sequence shown here is derived from an EMBL/GenBank/DDBJ whole genome shotgun (WGS) entry which is preliminary data.</text>
</comment>
<evidence type="ECO:0000313" key="9">
    <source>
        <dbReference type="Proteomes" id="UP001498398"/>
    </source>
</evidence>
<keyword evidence="4" id="KW-0560">Oxidoreductase</keyword>
<keyword evidence="9" id="KW-1185">Reference proteome</keyword>
<comment type="similarity">
    <text evidence="1">Belongs to the TfdA dioxygenase family.</text>
</comment>
<sequence length="353" mass="39412">MAAPNSSLLGSLSVFHPVDETTHIGTRFPDKTVQLSKILTAHNSDELVKDLATLVSHRCVVFFVDQDLTIDQQRELGNRLGELSGKPKTSTLHRHPISEDTDELGRGLGADISVISSMELRFCCYLILHSSFRTCYASPVGDVSYQTSLGNGWHADITFEPVPSDYAILKMHTLPPTGGDTLWASGYEAYDRLSPAFKKFLEGLTAVHDGNFFIKYAKEHGLKVQDPRGSPENIGSDLTAVHPVVRTNPVTGFKSLFVNKAFTKHLIGLTQDESDHVLDYLYRHISENHDLQVRFKWSKNDIAIWDNRSAFHTATHDYEGLRQGNRVLSIGEKPFLDPQSKSRREALGLPTLQ</sequence>
<dbReference type="SUPFAM" id="SSF51197">
    <property type="entry name" value="Clavaminate synthase-like"/>
    <property type="match status" value="1"/>
</dbReference>
<evidence type="ECO:0000259" key="7">
    <source>
        <dbReference type="Pfam" id="PF02668"/>
    </source>
</evidence>
<dbReference type="EMBL" id="JBANRG010000078">
    <property type="protein sequence ID" value="KAK7438612.1"/>
    <property type="molecule type" value="Genomic_DNA"/>
</dbReference>
<keyword evidence="5" id="KW-0408">Iron</keyword>
<evidence type="ECO:0000256" key="5">
    <source>
        <dbReference type="ARBA" id="ARBA00023004"/>
    </source>
</evidence>
<keyword evidence="3" id="KW-0223">Dioxygenase</keyword>
<accession>A0ABR1ITK0</accession>
<protein>
    <recommendedName>
        <fullName evidence="7">TauD/TfdA-like domain-containing protein</fullName>
    </recommendedName>
</protein>
<feature type="region of interest" description="Disordered" evidence="6">
    <location>
        <begin position="80"/>
        <end position="100"/>
    </location>
</feature>
<name>A0ABR1ITK0_9AGAR</name>
<dbReference type="InterPro" id="IPR051323">
    <property type="entry name" value="AtsK-like"/>
</dbReference>
<evidence type="ECO:0000256" key="3">
    <source>
        <dbReference type="ARBA" id="ARBA00022964"/>
    </source>
</evidence>
<dbReference type="PANTHER" id="PTHR30468">
    <property type="entry name" value="ALPHA-KETOGLUTARATE-DEPENDENT SULFONATE DIOXYGENASE"/>
    <property type="match status" value="1"/>
</dbReference>
<dbReference type="Proteomes" id="UP001498398">
    <property type="component" value="Unassembled WGS sequence"/>
</dbReference>
<evidence type="ECO:0000256" key="4">
    <source>
        <dbReference type="ARBA" id="ARBA00023002"/>
    </source>
</evidence>
<dbReference type="Gene3D" id="3.60.130.10">
    <property type="entry name" value="Clavaminate synthase-like"/>
    <property type="match status" value="1"/>
</dbReference>
<dbReference type="InterPro" id="IPR003819">
    <property type="entry name" value="TauD/TfdA-like"/>
</dbReference>
<dbReference type="InterPro" id="IPR042098">
    <property type="entry name" value="TauD-like_sf"/>
</dbReference>
<feature type="domain" description="TauD/TfdA-like" evidence="7">
    <location>
        <begin position="32"/>
        <end position="322"/>
    </location>
</feature>
<organism evidence="8 9">
    <name type="scientific">Marasmiellus scandens</name>
    <dbReference type="NCBI Taxonomy" id="2682957"/>
    <lineage>
        <taxon>Eukaryota</taxon>
        <taxon>Fungi</taxon>
        <taxon>Dikarya</taxon>
        <taxon>Basidiomycota</taxon>
        <taxon>Agaricomycotina</taxon>
        <taxon>Agaricomycetes</taxon>
        <taxon>Agaricomycetidae</taxon>
        <taxon>Agaricales</taxon>
        <taxon>Marasmiineae</taxon>
        <taxon>Omphalotaceae</taxon>
        <taxon>Marasmiellus</taxon>
    </lineage>
</organism>